<dbReference type="InterPro" id="IPR036397">
    <property type="entry name" value="RNaseH_sf"/>
</dbReference>
<dbReference type="Proteomes" id="UP000318720">
    <property type="component" value="Unassembled WGS sequence"/>
</dbReference>
<accession>A0AAE8W637</accession>
<dbReference type="InterPro" id="IPR012337">
    <property type="entry name" value="RNaseH-like_sf"/>
</dbReference>
<evidence type="ECO:0000256" key="1">
    <source>
        <dbReference type="SAM" id="MobiDB-lite"/>
    </source>
</evidence>
<dbReference type="EMBL" id="SPAZ01000045">
    <property type="protein sequence ID" value="TQE38504.1"/>
    <property type="molecule type" value="Genomic_DNA"/>
</dbReference>
<dbReference type="Pfam" id="PF13560">
    <property type="entry name" value="HTH_31"/>
    <property type="match status" value="1"/>
</dbReference>
<protein>
    <submittedName>
        <fullName evidence="4">IS630 family transposase</fullName>
    </submittedName>
</protein>
<evidence type="ECO:0000259" key="3">
    <source>
        <dbReference type="Pfam" id="PF13358"/>
    </source>
</evidence>
<dbReference type="NCBIfam" id="NF033545">
    <property type="entry name" value="transpos_IS630"/>
    <property type="match status" value="1"/>
</dbReference>
<dbReference type="Pfam" id="PF13551">
    <property type="entry name" value="HTH_29"/>
    <property type="match status" value="1"/>
</dbReference>
<evidence type="ECO:0000313" key="4">
    <source>
        <dbReference type="EMBL" id="TQE38504.1"/>
    </source>
</evidence>
<dbReference type="SUPFAM" id="SSF53098">
    <property type="entry name" value="Ribonuclease H-like"/>
    <property type="match status" value="1"/>
</dbReference>
<proteinExistence type="predicted"/>
<gene>
    <name evidence="4" type="ORF">Sipo8835_05225</name>
</gene>
<dbReference type="SUPFAM" id="SSF46689">
    <property type="entry name" value="Homeodomain-like"/>
    <property type="match status" value="1"/>
</dbReference>
<dbReference type="InterPro" id="IPR038717">
    <property type="entry name" value="Tc1-like_DDE_dom"/>
</dbReference>
<dbReference type="AlphaFoldDB" id="A0AAE8W637"/>
<comment type="caution">
    <text evidence="4">The sequence shown here is derived from an EMBL/GenBank/DDBJ whole genome shotgun (WGS) entry which is preliminary data.</text>
</comment>
<dbReference type="Gene3D" id="3.30.420.10">
    <property type="entry name" value="Ribonuclease H-like superfamily/Ribonuclease H"/>
    <property type="match status" value="1"/>
</dbReference>
<sequence>MAVRGRKEKSINRDASPWHAFIDDLRKLRGTATLSDIGKALGYSAGHLSRTLSPGNTNLTEDFVRAYAQACGADTDEWAQRRSAALRAFQPETDPPTAPDPACRPEQTLSPEAAAGTPETLANRPRAPWRRPAIALATVGLVALASTGVTVWLGDRDRTPSAPTTPEPLAQQCRTDWAPVPQASLSVMPCIGREADGVTISVKVKAIPQDGIPGEATVWLWLMHQDPQMIEDRTFHLTRNEATLRRCRIHLDNGDQVETCGPFTLDPPAKEGVYTTAGSARIHDSVYPPGWEDPGFAGTQGGLLTWKGASALTGKVGRGGGSGGWMSGYVRLTAGGVVAEPVRVRRLTDQEGQKLQQIVRRGSTNSVRYRRAMMLLASAGGNRVPVIAKLVQADEDTVRNVIHRFNEIGLACLDPRWAGGRPRLLSPDDEDFVVATATTRPTKLGQPFTRWSIRKLAAYLRKVHGRLIRIGREALRCLLARRGITFQRTKTWKESPDPERDAKLDRIEEVLERFPGRVFSFDEFGPLGIRPTAGSCWAEQGRPERHPATYHRTHGVRYFHGCYSVGDDTLWGVNRRKKGAANTLAALRSIRAARPDGAPIYVILDNLSAYKGDTIRRWAKKNRVELCFTPTYASWANPIEAHFGPLRQFTVANSNHRNHTAQTRALHAYLRWRNANARHPDVLAAQRRERARIRSEKGIRWGGRPLATAA</sequence>
<keyword evidence="2" id="KW-0812">Transmembrane</keyword>
<keyword evidence="2" id="KW-1133">Transmembrane helix</keyword>
<keyword evidence="2" id="KW-0472">Membrane</keyword>
<dbReference type="InterPro" id="IPR009057">
    <property type="entry name" value="Homeodomain-like_sf"/>
</dbReference>
<name>A0AAE8W637_9ACTN</name>
<feature type="domain" description="Tc1-like transposase DDE" evidence="3">
    <location>
        <begin position="518"/>
        <end position="648"/>
    </location>
</feature>
<dbReference type="GO" id="GO:0003676">
    <property type="term" value="F:nucleic acid binding"/>
    <property type="evidence" value="ECO:0007669"/>
    <property type="project" value="InterPro"/>
</dbReference>
<dbReference type="InterPro" id="IPR047655">
    <property type="entry name" value="Transpos_IS630-like"/>
</dbReference>
<evidence type="ECO:0000313" key="5">
    <source>
        <dbReference type="Proteomes" id="UP000318720"/>
    </source>
</evidence>
<feature type="region of interest" description="Disordered" evidence="1">
    <location>
        <begin position="89"/>
        <end position="126"/>
    </location>
</feature>
<evidence type="ECO:0000256" key="2">
    <source>
        <dbReference type="SAM" id="Phobius"/>
    </source>
</evidence>
<feature type="transmembrane region" description="Helical" evidence="2">
    <location>
        <begin position="133"/>
        <end position="154"/>
    </location>
</feature>
<reference evidence="4 5" key="1">
    <citation type="submission" date="2019-03" db="EMBL/GenBank/DDBJ databases">
        <title>Comparative genomic analyses of the sweetpotato soil rot pathogen, Streptomyces ipomoeae.</title>
        <authorList>
            <person name="Ruschel Soares N."/>
            <person name="Badger J.H."/>
            <person name="Huguet-Tapia J.C."/>
            <person name="Clark C.A."/>
            <person name="Pettis G.S."/>
        </authorList>
    </citation>
    <scope>NUCLEOTIDE SEQUENCE [LARGE SCALE GENOMIC DNA]</scope>
    <source>
        <strain evidence="4 5">88-35</strain>
    </source>
</reference>
<organism evidence="4 5">
    <name type="scientific">Streptomyces ipomoeae</name>
    <dbReference type="NCBI Taxonomy" id="103232"/>
    <lineage>
        <taxon>Bacteria</taxon>
        <taxon>Bacillati</taxon>
        <taxon>Actinomycetota</taxon>
        <taxon>Actinomycetes</taxon>
        <taxon>Kitasatosporales</taxon>
        <taxon>Streptomycetaceae</taxon>
        <taxon>Streptomyces</taxon>
    </lineage>
</organism>
<dbReference type="Pfam" id="PF13358">
    <property type="entry name" value="DDE_3"/>
    <property type="match status" value="1"/>
</dbReference>